<dbReference type="InterPro" id="IPR049083">
    <property type="entry name" value="TACO1_YebC_N"/>
</dbReference>
<dbReference type="InterPro" id="IPR026564">
    <property type="entry name" value="Transcrip_reg_TACO1-like_dom3"/>
</dbReference>
<dbReference type="Gene3D" id="3.30.70.980">
    <property type="match status" value="2"/>
</dbReference>
<reference evidence="9 10" key="1">
    <citation type="submission" date="2017-09" db="EMBL/GenBank/DDBJ databases">
        <title>Depth-based differentiation of microbial function through sediment-hosted aquifers and enrichment of novel symbionts in the deep terrestrial subsurface.</title>
        <authorList>
            <person name="Probst A.J."/>
            <person name="Ladd B."/>
            <person name="Jarett J.K."/>
            <person name="Geller-Mcgrath D.E."/>
            <person name="Sieber C.M."/>
            <person name="Emerson J.B."/>
            <person name="Anantharaman K."/>
            <person name="Thomas B.C."/>
            <person name="Malmstrom R."/>
            <person name="Stieglmeier M."/>
            <person name="Klingl A."/>
            <person name="Woyke T."/>
            <person name="Ryan C.M."/>
            <person name="Banfield J.F."/>
        </authorList>
    </citation>
    <scope>NUCLEOTIDE SEQUENCE [LARGE SCALE GENOMIC DNA]</scope>
    <source>
        <strain evidence="9">CG11_big_fil_rev_8_21_14_0_20_44_10</strain>
    </source>
</reference>
<dbReference type="InterPro" id="IPR017856">
    <property type="entry name" value="Integrase-like_N"/>
</dbReference>
<comment type="subcellular location">
    <subcellularLocation>
        <location evidence="6">Cytoplasm</location>
    </subcellularLocation>
</comment>
<evidence type="ECO:0000256" key="3">
    <source>
        <dbReference type="ARBA" id="ARBA00023015"/>
    </source>
</evidence>
<dbReference type="InterPro" id="IPR002876">
    <property type="entry name" value="Transcrip_reg_TACO1-like"/>
</dbReference>
<dbReference type="NCBIfam" id="NF009044">
    <property type="entry name" value="PRK12378.1"/>
    <property type="match status" value="1"/>
</dbReference>
<dbReference type="InterPro" id="IPR048300">
    <property type="entry name" value="TACO1_YebC-like_2nd/3rd_dom"/>
</dbReference>
<evidence type="ECO:0000256" key="4">
    <source>
        <dbReference type="ARBA" id="ARBA00023125"/>
    </source>
</evidence>
<accession>A0A2H0KQS7</accession>
<dbReference type="GO" id="GO:0003677">
    <property type="term" value="F:DNA binding"/>
    <property type="evidence" value="ECO:0007669"/>
    <property type="project" value="UniProtKB-UniRule"/>
</dbReference>
<comment type="caution">
    <text evidence="9">The sequence shown here is derived from an EMBL/GenBank/DDBJ whole genome shotgun (WGS) entry which is preliminary data.</text>
</comment>
<dbReference type="NCBIfam" id="TIGR01033">
    <property type="entry name" value="YebC/PmpR family DNA-binding transcriptional regulator"/>
    <property type="match status" value="1"/>
</dbReference>
<evidence type="ECO:0000313" key="10">
    <source>
        <dbReference type="Proteomes" id="UP000231550"/>
    </source>
</evidence>
<dbReference type="EMBL" id="PCVN01000044">
    <property type="protein sequence ID" value="PIQ74511.1"/>
    <property type="molecule type" value="Genomic_DNA"/>
</dbReference>
<dbReference type="Pfam" id="PF01709">
    <property type="entry name" value="Transcrip_reg"/>
    <property type="match status" value="1"/>
</dbReference>
<comment type="similarity">
    <text evidence="1 6">Belongs to the TACO1 family.</text>
</comment>
<dbReference type="Gene3D" id="1.10.10.200">
    <property type="match status" value="1"/>
</dbReference>
<keyword evidence="2 6" id="KW-0963">Cytoplasm</keyword>
<protein>
    <recommendedName>
        <fullName evidence="6">Probable transcriptional regulatory protein COV85_01725</fullName>
    </recommendedName>
</protein>
<dbReference type="PANTHER" id="PTHR12532:SF6">
    <property type="entry name" value="TRANSCRIPTIONAL REGULATORY PROTEIN YEBC-RELATED"/>
    <property type="match status" value="1"/>
</dbReference>
<dbReference type="FunFam" id="1.10.10.200:FF:000002">
    <property type="entry name" value="Probable transcriptional regulatory protein CLM62_37755"/>
    <property type="match status" value="1"/>
</dbReference>
<evidence type="ECO:0000256" key="5">
    <source>
        <dbReference type="ARBA" id="ARBA00023163"/>
    </source>
</evidence>
<gene>
    <name evidence="9" type="ORF">COV85_01725</name>
</gene>
<dbReference type="GO" id="GO:0006355">
    <property type="term" value="P:regulation of DNA-templated transcription"/>
    <property type="evidence" value="ECO:0007669"/>
    <property type="project" value="UniProtKB-UniRule"/>
</dbReference>
<name>A0A2H0KQS7_9BACT</name>
<dbReference type="AlphaFoldDB" id="A0A2H0KQS7"/>
<dbReference type="SUPFAM" id="SSF75625">
    <property type="entry name" value="YebC-like"/>
    <property type="match status" value="1"/>
</dbReference>
<dbReference type="NCBIfam" id="NF001030">
    <property type="entry name" value="PRK00110.1"/>
    <property type="match status" value="1"/>
</dbReference>
<dbReference type="PANTHER" id="PTHR12532">
    <property type="entry name" value="TRANSLATIONAL ACTIVATOR OF CYTOCHROME C OXIDASE 1"/>
    <property type="match status" value="1"/>
</dbReference>
<keyword evidence="4 6" id="KW-0238">DNA-binding</keyword>
<evidence type="ECO:0000259" key="8">
    <source>
        <dbReference type="Pfam" id="PF20772"/>
    </source>
</evidence>
<sequence length="243" mass="27165">MSGHSKWSQIKHKKGITDVKKGKVFSKLARMISVAAREGGGDPNANYKLRMIIDKAKMVNMPSDNVDRAIKKGTGALEGVKMEEVTYEAYGPGGIALIVEGITDNKNRTVSEIKHLLSSQGGKFAKTGSVSFLFQKKGIIIVNKEENKFNKENLELAAIDAGAEDLRWQDENILEINTKPEYLEKIKTLLKQANITIESSSLDWVPMTEIIVEEEKTRGKIERLMEALDEHDDVNEIYSNLKD</sequence>
<evidence type="ECO:0000256" key="6">
    <source>
        <dbReference type="HAMAP-Rule" id="MF_00693"/>
    </source>
</evidence>
<keyword evidence="3 6" id="KW-0805">Transcription regulation</keyword>
<evidence type="ECO:0000256" key="2">
    <source>
        <dbReference type="ARBA" id="ARBA00022490"/>
    </source>
</evidence>
<dbReference type="HAMAP" id="MF_00693">
    <property type="entry name" value="Transcrip_reg_TACO1"/>
    <property type="match status" value="1"/>
</dbReference>
<proteinExistence type="inferred from homology"/>
<dbReference type="InterPro" id="IPR029072">
    <property type="entry name" value="YebC-like"/>
</dbReference>
<organism evidence="9 10">
    <name type="scientific">Candidatus Portnoybacteria bacterium CG11_big_fil_rev_8_21_14_0_20_44_10</name>
    <dbReference type="NCBI Taxonomy" id="1974818"/>
    <lineage>
        <taxon>Bacteria</taxon>
        <taxon>Candidatus Portnoyibacteriota</taxon>
    </lineage>
</organism>
<evidence type="ECO:0000256" key="1">
    <source>
        <dbReference type="ARBA" id="ARBA00008724"/>
    </source>
</evidence>
<evidence type="ECO:0000259" key="7">
    <source>
        <dbReference type="Pfam" id="PF01709"/>
    </source>
</evidence>
<dbReference type="Pfam" id="PF20772">
    <property type="entry name" value="TACO1_YebC_N"/>
    <property type="match status" value="1"/>
</dbReference>
<dbReference type="Proteomes" id="UP000231550">
    <property type="component" value="Unassembled WGS sequence"/>
</dbReference>
<evidence type="ECO:0000313" key="9">
    <source>
        <dbReference type="EMBL" id="PIQ74511.1"/>
    </source>
</evidence>
<dbReference type="GO" id="GO:0005829">
    <property type="term" value="C:cytosol"/>
    <property type="evidence" value="ECO:0007669"/>
    <property type="project" value="TreeGrafter"/>
</dbReference>
<feature type="domain" description="TACO1/YebC-like N-terminal" evidence="8">
    <location>
        <begin position="5"/>
        <end position="75"/>
    </location>
</feature>
<keyword evidence="5 6" id="KW-0804">Transcription</keyword>
<feature type="domain" description="TACO1/YebC-like second and third" evidence="7">
    <location>
        <begin position="82"/>
        <end position="241"/>
    </location>
</feature>